<dbReference type="InterPro" id="IPR014043">
    <property type="entry name" value="Acyl_transferase_dom"/>
</dbReference>
<comment type="caution">
    <text evidence="6">The sequence shown here is derived from an EMBL/GenBank/DDBJ whole genome shotgun (WGS) entry which is preliminary data.</text>
</comment>
<feature type="compositionally biased region" description="Low complexity" evidence="4">
    <location>
        <begin position="80"/>
        <end position="90"/>
    </location>
</feature>
<dbReference type="InterPro" id="IPR009081">
    <property type="entry name" value="PP-bd_ACP"/>
</dbReference>
<dbReference type="Gene3D" id="3.40.47.10">
    <property type="match status" value="1"/>
</dbReference>
<dbReference type="EMBL" id="LAZP02000543">
    <property type="protein sequence ID" value="PFH56610.1"/>
    <property type="molecule type" value="Genomic_DNA"/>
</dbReference>
<dbReference type="SMART" id="SM00827">
    <property type="entry name" value="PKS_AT"/>
    <property type="match status" value="1"/>
</dbReference>
<dbReference type="PANTHER" id="PTHR43775:SF51">
    <property type="entry name" value="INACTIVE PHENOLPHTHIOCEROL SYNTHESIS POLYKETIDE SYNTHASE TYPE I PKS1-RELATED"/>
    <property type="match status" value="1"/>
</dbReference>
<dbReference type="SUPFAM" id="SSF52151">
    <property type="entry name" value="FabD/lysophospholipase-like"/>
    <property type="match status" value="1"/>
</dbReference>
<feature type="region of interest" description="Disordered" evidence="4">
    <location>
        <begin position="80"/>
        <end position="104"/>
    </location>
</feature>
<evidence type="ECO:0000256" key="2">
    <source>
        <dbReference type="ARBA" id="ARBA00022553"/>
    </source>
</evidence>
<dbReference type="InterPro" id="IPR045851">
    <property type="entry name" value="AMP-bd_C_sf"/>
</dbReference>
<dbReference type="Gene3D" id="3.30.70.3290">
    <property type="match status" value="1"/>
</dbReference>
<feature type="domain" description="Carrier" evidence="5">
    <location>
        <begin position="103"/>
        <end position="178"/>
    </location>
</feature>
<gene>
    <name evidence="6" type="ORF">XA68_16259</name>
</gene>
<dbReference type="Gene3D" id="3.30.300.30">
    <property type="match status" value="1"/>
</dbReference>
<dbReference type="Gene3D" id="3.30.70.250">
    <property type="entry name" value="Malonyl-CoA ACP transacylase, ACP-binding"/>
    <property type="match status" value="1"/>
</dbReference>
<dbReference type="Gene3D" id="3.40.366.10">
    <property type="entry name" value="Malonyl-Coenzyme A Acyl Carrier Protein, domain 2"/>
    <property type="match status" value="1"/>
</dbReference>
<dbReference type="Proteomes" id="UP000037136">
    <property type="component" value="Unassembled WGS sequence"/>
</dbReference>
<evidence type="ECO:0000256" key="1">
    <source>
        <dbReference type="ARBA" id="ARBA00022450"/>
    </source>
</evidence>
<accession>A0A2A9P6X2</accession>
<evidence type="ECO:0000256" key="4">
    <source>
        <dbReference type="SAM" id="MobiDB-lite"/>
    </source>
</evidence>
<dbReference type="PROSITE" id="PS50075">
    <property type="entry name" value="CARRIER"/>
    <property type="match status" value="1"/>
</dbReference>
<dbReference type="Pfam" id="PF00109">
    <property type="entry name" value="ketoacyl-synt"/>
    <property type="match status" value="1"/>
</dbReference>
<name>A0A2A9P6X2_OPHUN</name>
<dbReference type="SUPFAM" id="SSF47336">
    <property type="entry name" value="ACP-like"/>
    <property type="match status" value="1"/>
</dbReference>
<dbReference type="InterPro" id="IPR001227">
    <property type="entry name" value="Ac_transferase_dom_sf"/>
</dbReference>
<feature type="region of interest" description="Disordered" evidence="4">
    <location>
        <begin position="453"/>
        <end position="482"/>
    </location>
</feature>
<dbReference type="Pfam" id="PF00698">
    <property type="entry name" value="Acyl_transf_1"/>
    <property type="match status" value="1"/>
</dbReference>
<dbReference type="GO" id="GO:0004312">
    <property type="term" value="F:fatty acid synthase activity"/>
    <property type="evidence" value="ECO:0007669"/>
    <property type="project" value="TreeGrafter"/>
</dbReference>
<evidence type="ECO:0000313" key="6">
    <source>
        <dbReference type="EMBL" id="PFH56610.1"/>
    </source>
</evidence>
<sequence>MSTPFHEGRIYRTGDLARFLTPQNLSLVGRADGQVKFRGHRIEVGDVEAAILAHELVSAVVVVSGQGRLVAYRDRAAGTGAAAGSSLDGAIRSAPMPAPSGPKPRNELERAIAAIWASVLDHERVGLDDNFFHIGGGSARVVRVQHSSKACSADPVASPELYGHYTVRSLAVHLAGDGEPARDSTHVRGGTGSDEIAVVSMACRLPGGIATPEAFWHLLQDGGDVITEVSNVLSGHTDAALRQQAAKLCLHLLGAGRSDSLGDVGYSLATSRTHFRHRLVLMASDKDDLVRKLTDAPGRAPTVGHDEKPRLAMLFPGQGSQRAGMGRDLARYSPAFREALHESEPGSEAAGLLQRTEYAQPALFALSVALWRMWSSWGVRPDLVLGHSAGELAAAHAAGVMDLADACRLVAARGLLMQALPGDGAMVSLEASADAIEEAVEALGLASKVDVAGRNTPRHRQSSQAMPTPSSIYPAILPPKAA</sequence>
<dbReference type="InterPro" id="IPR016039">
    <property type="entry name" value="Thiolase-like"/>
</dbReference>
<keyword evidence="7" id="KW-1185">Reference proteome</keyword>
<feature type="compositionally biased region" description="Polar residues" evidence="4">
    <location>
        <begin position="462"/>
        <end position="471"/>
    </location>
</feature>
<reference evidence="6 7" key="1">
    <citation type="journal article" date="2015" name="BMC Genomics">
        <title>Gene expression during zombie ant biting behavior reflects the complexity underlying fungal parasitic behavioral manipulation.</title>
        <authorList>
            <person name="de Bekker C."/>
            <person name="Ohm R.A."/>
            <person name="Loreto R.G."/>
            <person name="Sebastian A."/>
            <person name="Albert I."/>
            <person name="Merrow M."/>
            <person name="Brachmann A."/>
            <person name="Hughes D.P."/>
        </authorList>
    </citation>
    <scope>NUCLEOTIDE SEQUENCE [LARGE SCALE GENOMIC DNA]</scope>
    <source>
        <strain evidence="6 7">SC16a</strain>
    </source>
</reference>
<dbReference type="SUPFAM" id="SSF53901">
    <property type="entry name" value="Thiolase-like"/>
    <property type="match status" value="1"/>
</dbReference>
<organism evidence="6 7">
    <name type="scientific">Ophiocordyceps unilateralis</name>
    <name type="common">Zombie-ant fungus</name>
    <name type="synonym">Torrubia unilateralis</name>
    <dbReference type="NCBI Taxonomy" id="268505"/>
    <lineage>
        <taxon>Eukaryota</taxon>
        <taxon>Fungi</taxon>
        <taxon>Dikarya</taxon>
        <taxon>Ascomycota</taxon>
        <taxon>Pezizomycotina</taxon>
        <taxon>Sordariomycetes</taxon>
        <taxon>Hypocreomycetidae</taxon>
        <taxon>Hypocreales</taxon>
        <taxon>Ophiocordycipitaceae</taxon>
        <taxon>Ophiocordyceps</taxon>
    </lineage>
</organism>
<keyword evidence="1" id="KW-0596">Phosphopantetheine</keyword>
<proteinExistence type="predicted"/>
<evidence type="ECO:0000259" key="5">
    <source>
        <dbReference type="PROSITE" id="PS50075"/>
    </source>
</evidence>
<dbReference type="InterPro" id="IPR014030">
    <property type="entry name" value="Ketoacyl_synth_N"/>
</dbReference>
<dbReference type="OrthoDB" id="5334845at2759"/>
<evidence type="ECO:0000313" key="7">
    <source>
        <dbReference type="Proteomes" id="UP000037136"/>
    </source>
</evidence>
<dbReference type="InterPro" id="IPR036736">
    <property type="entry name" value="ACP-like_sf"/>
</dbReference>
<dbReference type="InterPro" id="IPR042099">
    <property type="entry name" value="ANL_N_sf"/>
</dbReference>
<dbReference type="Gene3D" id="1.10.1200.10">
    <property type="entry name" value="ACP-like"/>
    <property type="match status" value="1"/>
</dbReference>
<dbReference type="Gene3D" id="3.40.50.12780">
    <property type="entry name" value="N-terminal domain of ligase-like"/>
    <property type="match status" value="1"/>
</dbReference>
<evidence type="ECO:0000256" key="3">
    <source>
        <dbReference type="ARBA" id="ARBA00022679"/>
    </source>
</evidence>
<dbReference type="InterPro" id="IPR050091">
    <property type="entry name" value="PKS_NRPS_Biosynth_Enz"/>
</dbReference>
<protein>
    <recommendedName>
        <fullName evidence="5">Carrier domain-containing protein</fullName>
    </recommendedName>
</protein>
<dbReference type="Pfam" id="PF22621">
    <property type="entry name" value="CurL-like_PKS_C"/>
    <property type="match status" value="1"/>
</dbReference>
<dbReference type="SUPFAM" id="SSF56801">
    <property type="entry name" value="Acetyl-CoA synthetase-like"/>
    <property type="match status" value="1"/>
</dbReference>
<dbReference type="InterPro" id="IPR016035">
    <property type="entry name" value="Acyl_Trfase/lysoPLipase"/>
</dbReference>
<dbReference type="PANTHER" id="PTHR43775">
    <property type="entry name" value="FATTY ACID SYNTHASE"/>
    <property type="match status" value="1"/>
</dbReference>
<dbReference type="STRING" id="268505.A0A2A9P6X2"/>
<keyword evidence="2" id="KW-0597">Phosphoprotein</keyword>
<dbReference type="AlphaFoldDB" id="A0A2A9P6X2"/>
<reference evidence="6 7" key="2">
    <citation type="journal article" date="2017" name="Sci. Rep.">
        <title>Ant-infecting Ophiocordyceps genomes reveal a high diversity of potential behavioral manipulation genes and a possible major role for enterotoxins.</title>
        <authorList>
            <person name="de Bekker C."/>
            <person name="Ohm R.A."/>
            <person name="Evans H.C."/>
            <person name="Brachmann A."/>
            <person name="Hughes D.P."/>
        </authorList>
    </citation>
    <scope>NUCLEOTIDE SEQUENCE [LARGE SCALE GENOMIC DNA]</scope>
    <source>
        <strain evidence="6 7">SC16a</strain>
    </source>
</reference>
<dbReference type="GO" id="GO:0006633">
    <property type="term" value="P:fatty acid biosynthetic process"/>
    <property type="evidence" value="ECO:0007669"/>
    <property type="project" value="TreeGrafter"/>
</dbReference>
<keyword evidence="3" id="KW-0808">Transferase</keyword>